<keyword evidence="12" id="KW-1185">Reference proteome</keyword>
<evidence type="ECO:0000256" key="2">
    <source>
        <dbReference type="ARBA" id="ARBA00012483"/>
    </source>
</evidence>
<dbReference type="InterPro" id="IPR013083">
    <property type="entry name" value="Znf_RING/FYVE/PHD"/>
</dbReference>
<evidence type="ECO:0000259" key="10">
    <source>
        <dbReference type="PROSITE" id="PS50089"/>
    </source>
</evidence>
<dbReference type="AlphaFoldDB" id="A0ABC8JDX4"/>
<protein>
    <recommendedName>
        <fullName evidence="2">RING-type E3 ubiquitin transferase</fullName>
        <ecNumber evidence="2">2.3.2.27</ecNumber>
    </recommendedName>
</protein>
<evidence type="ECO:0000256" key="1">
    <source>
        <dbReference type="ARBA" id="ARBA00000900"/>
    </source>
</evidence>
<accession>A0ABC8JDX4</accession>
<keyword evidence="9" id="KW-0472">Membrane</keyword>
<dbReference type="Pfam" id="PF13639">
    <property type="entry name" value="zf-RING_2"/>
    <property type="match status" value="1"/>
</dbReference>
<comment type="caution">
    <text evidence="11">The sequence shown here is derived from an EMBL/GenBank/DDBJ whole genome shotgun (WGS) entry which is preliminary data.</text>
</comment>
<dbReference type="EC" id="2.3.2.27" evidence="2"/>
<keyword evidence="6" id="KW-0833">Ubl conjugation pathway</keyword>
<dbReference type="PANTHER" id="PTHR22937:SF222">
    <property type="entry name" value="RING-TYPE E3 UBIQUITIN TRANSFERASE"/>
    <property type="match status" value="1"/>
</dbReference>
<dbReference type="InterPro" id="IPR001841">
    <property type="entry name" value="Znf_RING"/>
</dbReference>
<dbReference type="Proteomes" id="UP001642260">
    <property type="component" value="Unassembled WGS sequence"/>
</dbReference>
<dbReference type="SMART" id="SM00184">
    <property type="entry name" value="RING"/>
    <property type="match status" value="1"/>
</dbReference>
<dbReference type="EMBL" id="CAKOAT010082488">
    <property type="protein sequence ID" value="CAH8315178.1"/>
    <property type="molecule type" value="Genomic_DNA"/>
</dbReference>
<dbReference type="PANTHER" id="PTHR22937">
    <property type="entry name" value="E3 UBIQUITIN-PROTEIN LIGASE RNF165"/>
    <property type="match status" value="1"/>
</dbReference>
<evidence type="ECO:0000313" key="11">
    <source>
        <dbReference type="EMBL" id="CAH8315178.1"/>
    </source>
</evidence>
<keyword evidence="9" id="KW-1133">Transmembrane helix</keyword>
<keyword evidence="4" id="KW-0479">Metal-binding</keyword>
<keyword evidence="5 8" id="KW-0863">Zinc-finger</keyword>
<evidence type="ECO:0000256" key="9">
    <source>
        <dbReference type="SAM" id="Phobius"/>
    </source>
</evidence>
<evidence type="ECO:0000256" key="3">
    <source>
        <dbReference type="ARBA" id="ARBA00022679"/>
    </source>
</evidence>
<keyword evidence="7" id="KW-0862">Zinc</keyword>
<evidence type="ECO:0000256" key="8">
    <source>
        <dbReference type="PROSITE-ProRule" id="PRU00175"/>
    </source>
</evidence>
<evidence type="ECO:0000256" key="4">
    <source>
        <dbReference type="ARBA" id="ARBA00022723"/>
    </source>
</evidence>
<evidence type="ECO:0000256" key="5">
    <source>
        <dbReference type="ARBA" id="ARBA00022771"/>
    </source>
</evidence>
<dbReference type="PROSITE" id="PS50089">
    <property type="entry name" value="ZF_RING_2"/>
    <property type="match status" value="1"/>
</dbReference>
<keyword evidence="9" id="KW-0812">Transmembrane</keyword>
<sequence>MKTRTCFVINLAEESPSSPKIKHKTESCTICQENSKMKKITLACGHEYHAECLEKWLIVKNLCPVCNQKHWPWRRETYNREKNDFFFNILGLFLYIYFFFIACMLSPC</sequence>
<feature type="transmembrane region" description="Helical" evidence="9">
    <location>
        <begin position="85"/>
        <end position="107"/>
    </location>
</feature>
<name>A0ABC8JDX4_ERUVS</name>
<dbReference type="InterPro" id="IPR045191">
    <property type="entry name" value="MBR1/2-like"/>
</dbReference>
<keyword evidence="3" id="KW-0808">Transferase</keyword>
<comment type="catalytic activity">
    <reaction evidence="1">
        <text>S-ubiquitinyl-[E2 ubiquitin-conjugating enzyme]-L-cysteine + [acceptor protein]-L-lysine = [E2 ubiquitin-conjugating enzyme]-L-cysteine + N(6)-ubiquitinyl-[acceptor protein]-L-lysine.</text>
        <dbReference type="EC" id="2.3.2.27"/>
    </reaction>
</comment>
<feature type="domain" description="RING-type" evidence="10">
    <location>
        <begin position="28"/>
        <end position="67"/>
    </location>
</feature>
<dbReference type="SUPFAM" id="SSF57850">
    <property type="entry name" value="RING/U-box"/>
    <property type="match status" value="1"/>
</dbReference>
<evidence type="ECO:0000313" key="12">
    <source>
        <dbReference type="Proteomes" id="UP001642260"/>
    </source>
</evidence>
<dbReference type="GO" id="GO:0061630">
    <property type="term" value="F:ubiquitin protein ligase activity"/>
    <property type="evidence" value="ECO:0007669"/>
    <property type="project" value="UniProtKB-EC"/>
</dbReference>
<organism evidence="11 12">
    <name type="scientific">Eruca vesicaria subsp. sativa</name>
    <name type="common">Garden rocket</name>
    <name type="synonym">Eruca sativa</name>
    <dbReference type="NCBI Taxonomy" id="29727"/>
    <lineage>
        <taxon>Eukaryota</taxon>
        <taxon>Viridiplantae</taxon>
        <taxon>Streptophyta</taxon>
        <taxon>Embryophyta</taxon>
        <taxon>Tracheophyta</taxon>
        <taxon>Spermatophyta</taxon>
        <taxon>Magnoliopsida</taxon>
        <taxon>eudicotyledons</taxon>
        <taxon>Gunneridae</taxon>
        <taxon>Pentapetalae</taxon>
        <taxon>rosids</taxon>
        <taxon>malvids</taxon>
        <taxon>Brassicales</taxon>
        <taxon>Brassicaceae</taxon>
        <taxon>Brassiceae</taxon>
        <taxon>Eruca</taxon>
    </lineage>
</organism>
<dbReference type="GO" id="GO:0008270">
    <property type="term" value="F:zinc ion binding"/>
    <property type="evidence" value="ECO:0007669"/>
    <property type="project" value="UniProtKB-KW"/>
</dbReference>
<gene>
    <name evidence="11" type="ORF">ERUC_LOCUS7353</name>
</gene>
<evidence type="ECO:0000256" key="6">
    <source>
        <dbReference type="ARBA" id="ARBA00022786"/>
    </source>
</evidence>
<proteinExistence type="predicted"/>
<reference evidence="11 12" key="1">
    <citation type="submission" date="2022-03" db="EMBL/GenBank/DDBJ databases">
        <authorList>
            <person name="Macdonald S."/>
            <person name="Ahmed S."/>
            <person name="Newling K."/>
        </authorList>
    </citation>
    <scope>NUCLEOTIDE SEQUENCE [LARGE SCALE GENOMIC DNA]</scope>
</reference>
<dbReference type="Gene3D" id="3.30.40.10">
    <property type="entry name" value="Zinc/RING finger domain, C3HC4 (zinc finger)"/>
    <property type="match status" value="1"/>
</dbReference>
<evidence type="ECO:0000256" key="7">
    <source>
        <dbReference type="ARBA" id="ARBA00022833"/>
    </source>
</evidence>